<keyword evidence="2" id="KW-0677">Repeat</keyword>
<keyword evidence="5" id="KW-0175">Coiled coil</keyword>
<feature type="coiled-coil region" evidence="5">
    <location>
        <begin position="416"/>
        <end position="450"/>
    </location>
</feature>
<sequence>MFLFDDTSDRTLLNDQLNSSCFDSCPSSPSSSAESVSSMKSRKSSNGGTNKKNAKKKKENSIEDLIVQQDEVENVEDEVKCLFNKSVDLPSPTHSMMSSASHFSWQRERELENTNENLQEKLKDTEERFNSLRIQYDSLSQVHRVLRENHVQLQEETEKLKIDFQILNECANVLRCELQTAKQDRESANEVSKILQQEIDENRVNKKKFQDIADRDAKTIQDLQRQCREMERILMRKHPDSVSALIVASKNSNASSPDASTAARKLLEERIAQLEADAKEQDKKAQGILANVQARFKTVQAKYETHIQDLETQVLSLQQINMEQSKELYAKSSTVANSTQTLDVPEKETVEMRTIGSQTKSSSSSSNPPSRSGSSQSISGTKKSTNKIPNSQSDSSIQPKEDAHLMATIRGMRVELAIKEKAVQRLTRDLDECKKTIRKLQKERDNYLLKEKPTTASGSLSTSTSTATALTTSKKVYDPKHYQENSDSQALKAALEKIKVMETDFKALYEKRVKDLKTLQNAHEREINSSHETIKILQNRLEEKVAQVGNVKEKRRGPVDYFALKAKVTSLERRHSDREKSLHLLIDALSKGKVSSLSPDESSSPHSCTSPVNKNFSSESFAVEMKILLVAFVFCLPFVIESVPARLECEYVINDNFYECRGKTATKENDYAIDTLNGNHVSNKKNEDVTVVALRDTTMEVIPSNLRRWFPNFTGLGIVNIKNFVTLDRCQLHEYPQLKEFFAYNIPQVKTIPKRTFWDLIYLTELVLDGFTNLENLDGDLLVNNTALNLFSARGPNKITQINPGFFRNQRETLMFVNFEYTNIVRISHQVFEGLNKLNMVSFLGGGCINQIYNQEIATRLTGDIKTKCQDVTVQGNLILRNKKQDETSGSSEKVIEEVLKAIKMGNKIITFTHDQLDHYQDCTFFNKKEILKVFKKFRNLSPELIPLDMTSPESSKVRMPKERIIKLSELLENPFKERICESFSKDGYGNLNFEEFLDCLSVFSEHAPRDLKIFYAFKIYDYDSDGFISEADIRQVLKNLTKGELTFDEQQKITEKIIEEGDIDN</sequence>
<evidence type="ECO:0000313" key="9">
    <source>
        <dbReference type="Proteomes" id="UP000183832"/>
    </source>
</evidence>
<feature type="compositionally biased region" description="Low complexity" evidence="6">
    <location>
        <begin position="353"/>
        <end position="383"/>
    </location>
</feature>
<dbReference type="InterPro" id="IPR051433">
    <property type="entry name" value="CIBP"/>
</dbReference>
<name>A0A1J1HP04_9DIPT</name>
<evidence type="ECO:0000256" key="6">
    <source>
        <dbReference type="SAM" id="MobiDB-lite"/>
    </source>
</evidence>
<feature type="coiled-coil region" evidence="5">
    <location>
        <begin position="506"/>
        <end position="554"/>
    </location>
</feature>
<reference evidence="8 9" key="1">
    <citation type="submission" date="2015-04" db="EMBL/GenBank/DDBJ databases">
        <authorList>
            <person name="Syromyatnikov M.Y."/>
            <person name="Popov V.N."/>
        </authorList>
    </citation>
    <scope>NUCLEOTIDE SEQUENCE [LARGE SCALE GENOMIC DNA]</scope>
</reference>
<organism evidence="8 9">
    <name type="scientific">Clunio marinus</name>
    <dbReference type="NCBI Taxonomy" id="568069"/>
    <lineage>
        <taxon>Eukaryota</taxon>
        <taxon>Metazoa</taxon>
        <taxon>Ecdysozoa</taxon>
        <taxon>Arthropoda</taxon>
        <taxon>Hexapoda</taxon>
        <taxon>Insecta</taxon>
        <taxon>Pterygota</taxon>
        <taxon>Neoptera</taxon>
        <taxon>Endopterygota</taxon>
        <taxon>Diptera</taxon>
        <taxon>Nematocera</taxon>
        <taxon>Chironomoidea</taxon>
        <taxon>Chironomidae</taxon>
        <taxon>Clunio</taxon>
    </lineage>
</organism>
<feature type="coiled-coil region" evidence="5">
    <location>
        <begin position="264"/>
        <end position="327"/>
    </location>
</feature>
<dbReference type="PROSITE" id="PS00018">
    <property type="entry name" value="EF_HAND_1"/>
    <property type="match status" value="1"/>
</dbReference>
<keyword evidence="9" id="KW-1185">Reference proteome</keyword>
<dbReference type="Gene3D" id="3.80.10.10">
    <property type="entry name" value="Ribonuclease Inhibitor"/>
    <property type="match status" value="1"/>
</dbReference>
<feature type="compositionally biased region" description="Low complexity" evidence="6">
    <location>
        <begin position="21"/>
        <end position="51"/>
    </location>
</feature>
<feature type="compositionally biased region" description="Polar residues" evidence="6">
    <location>
        <begin position="331"/>
        <end position="342"/>
    </location>
</feature>
<dbReference type="GO" id="GO:0005509">
    <property type="term" value="F:calcium ion binding"/>
    <property type="evidence" value="ECO:0007669"/>
    <property type="project" value="InterPro"/>
</dbReference>
<protein>
    <submittedName>
        <fullName evidence="8">CLUMA_CG003469, isoform A</fullName>
    </submittedName>
</protein>
<evidence type="ECO:0000259" key="7">
    <source>
        <dbReference type="PROSITE" id="PS50222"/>
    </source>
</evidence>
<dbReference type="InterPro" id="IPR002048">
    <property type="entry name" value="EF_hand_dom"/>
</dbReference>
<feature type="non-terminal residue" evidence="8">
    <location>
        <position position="1066"/>
    </location>
</feature>
<feature type="region of interest" description="Disordered" evidence="6">
    <location>
        <begin position="21"/>
        <end position="59"/>
    </location>
</feature>
<dbReference type="OrthoDB" id="2157184at2759"/>
<accession>A0A1J1HP04</accession>
<evidence type="ECO:0000256" key="2">
    <source>
        <dbReference type="ARBA" id="ARBA00022737"/>
    </source>
</evidence>
<evidence type="ECO:0000256" key="5">
    <source>
        <dbReference type="SAM" id="Coils"/>
    </source>
</evidence>
<dbReference type="SMART" id="SM00054">
    <property type="entry name" value="EFh"/>
    <property type="match status" value="2"/>
</dbReference>
<dbReference type="Proteomes" id="UP000183832">
    <property type="component" value="Unassembled WGS sequence"/>
</dbReference>
<evidence type="ECO:0000313" key="8">
    <source>
        <dbReference type="EMBL" id="CRK89683.1"/>
    </source>
</evidence>
<dbReference type="Gene3D" id="1.10.238.10">
    <property type="entry name" value="EF-hand"/>
    <property type="match status" value="2"/>
</dbReference>
<dbReference type="PROSITE" id="PS50222">
    <property type="entry name" value="EF_HAND_2"/>
    <property type="match status" value="1"/>
</dbReference>
<feature type="domain" description="EF-hand" evidence="7">
    <location>
        <begin position="1009"/>
        <end position="1044"/>
    </location>
</feature>
<evidence type="ECO:0000256" key="3">
    <source>
        <dbReference type="ARBA" id="ARBA00022837"/>
    </source>
</evidence>
<feature type="region of interest" description="Disordered" evidence="6">
    <location>
        <begin position="331"/>
        <end position="400"/>
    </location>
</feature>
<dbReference type="GO" id="GO:0055074">
    <property type="term" value="P:calcium ion homeostasis"/>
    <property type="evidence" value="ECO:0007669"/>
    <property type="project" value="TreeGrafter"/>
</dbReference>
<dbReference type="InterPro" id="IPR032675">
    <property type="entry name" value="LRR_dom_sf"/>
</dbReference>
<evidence type="ECO:0000256" key="1">
    <source>
        <dbReference type="ARBA" id="ARBA00022723"/>
    </source>
</evidence>
<dbReference type="STRING" id="568069.A0A1J1HP04"/>
<evidence type="ECO:0000256" key="4">
    <source>
        <dbReference type="ARBA" id="ARBA00022842"/>
    </source>
</evidence>
<keyword evidence="1" id="KW-0479">Metal-binding</keyword>
<dbReference type="GO" id="GO:0000287">
    <property type="term" value="F:magnesium ion binding"/>
    <property type="evidence" value="ECO:0007669"/>
    <property type="project" value="TreeGrafter"/>
</dbReference>
<dbReference type="SUPFAM" id="SSF52058">
    <property type="entry name" value="L domain-like"/>
    <property type="match status" value="1"/>
</dbReference>
<keyword evidence="3" id="KW-0106">Calcium</keyword>
<keyword evidence="4" id="KW-0460">Magnesium</keyword>
<dbReference type="SUPFAM" id="SSF47473">
    <property type="entry name" value="EF-hand"/>
    <property type="match status" value="1"/>
</dbReference>
<dbReference type="CDD" id="cd00051">
    <property type="entry name" value="EFh"/>
    <property type="match status" value="1"/>
</dbReference>
<dbReference type="InterPro" id="IPR018247">
    <property type="entry name" value="EF_Hand_1_Ca_BS"/>
</dbReference>
<proteinExistence type="predicted"/>
<gene>
    <name evidence="8" type="ORF">CLUMA_CG003469</name>
</gene>
<dbReference type="AlphaFoldDB" id="A0A1J1HP04"/>
<dbReference type="PANTHER" id="PTHR45791:SF6">
    <property type="entry name" value="CALCIUM AND INTEGRIN BINDING FAMILY MEMBER 2"/>
    <property type="match status" value="1"/>
</dbReference>
<dbReference type="InterPro" id="IPR011992">
    <property type="entry name" value="EF-hand-dom_pair"/>
</dbReference>
<dbReference type="EMBL" id="CVRI01000014">
    <property type="protein sequence ID" value="CRK89683.1"/>
    <property type="molecule type" value="Genomic_DNA"/>
</dbReference>
<dbReference type="FunFam" id="1.10.238.10:FF:000079">
    <property type="entry name" value="Calcium and integrin-binding family member 2"/>
    <property type="match status" value="1"/>
</dbReference>
<dbReference type="PANTHER" id="PTHR45791">
    <property type="entry name" value="CALCIUM AND INTEGRIN BINDING FAMILY MEMBER 2"/>
    <property type="match status" value="1"/>
</dbReference>
<feature type="compositionally biased region" description="Polar residues" evidence="6">
    <location>
        <begin position="386"/>
        <end position="398"/>
    </location>
</feature>